<organism evidence="1 2">
    <name type="scientific">Cardamine amara subsp. amara</name>
    <dbReference type="NCBI Taxonomy" id="228776"/>
    <lineage>
        <taxon>Eukaryota</taxon>
        <taxon>Viridiplantae</taxon>
        <taxon>Streptophyta</taxon>
        <taxon>Embryophyta</taxon>
        <taxon>Tracheophyta</taxon>
        <taxon>Spermatophyta</taxon>
        <taxon>Magnoliopsida</taxon>
        <taxon>eudicotyledons</taxon>
        <taxon>Gunneridae</taxon>
        <taxon>Pentapetalae</taxon>
        <taxon>rosids</taxon>
        <taxon>malvids</taxon>
        <taxon>Brassicales</taxon>
        <taxon>Brassicaceae</taxon>
        <taxon>Cardamineae</taxon>
        <taxon>Cardamine</taxon>
    </lineage>
</organism>
<dbReference type="InterPro" id="IPR003719">
    <property type="entry name" value="Phenazine_PhzF-like"/>
</dbReference>
<sequence>MHHNVCLKEVDAFTESAFKENQAAVRFLEEEHERDDAWLQLASAHSIFSNGLVGSCDTVEFSTNAGTLTAKRFYDCDVKKSFLIKVNFPVITTCEYR</sequence>
<comment type="caution">
    <text evidence="1">The sequence shown here is derived from an EMBL/GenBank/DDBJ whole genome shotgun (WGS) entry which is preliminary data.</text>
</comment>
<protein>
    <submittedName>
        <fullName evidence="1">Uncharacterized protein</fullName>
    </submittedName>
</protein>
<dbReference type="PANTHER" id="PTHR13774:SF25">
    <property type="match status" value="1"/>
</dbReference>
<dbReference type="Proteomes" id="UP001558713">
    <property type="component" value="Unassembled WGS sequence"/>
</dbReference>
<dbReference type="SUPFAM" id="SSF54506">
    <property type="entry name" value="Diaminopimelate epimerase-like"/>
    <property type="match status" value="1"/>
</dbReference>
<dbReference type="PANTHER" id="PTHR13774">
    <property type="entry name" value="PHENAZINE BIOSYNTHESIS PROTEIN"/>
    <property type="match status" value="1"/>
</dbReference>
<gene>
    <name evidence="1" type="ORF">V5N11_033510</name>
</gene>
<evidence type="ECO:0000313" key="2">
    <source>
        <dbReference type="Proteomes" id="UP001558713"/>
    </source>
</evidence>
<keyword evidence="2" id="KW-1185">Reference proteome</keyword>
<reference evidence="1 2" key="1">
    <citation type="submission" date="2024-04" db="EMBL/GenBank/DDBJ databases">
        <title>Genome assembly C_amara_ONT_v2.</title>
        <authorList>
            <person name="Yant L."/>
            <person name="Moore C."/>
            <person name="Slenker M."/>
        </authorList>
    </citation>
    <scope>NUCLEOTIDE SEQUENCE [LARGE SCALE GENOMIC DNA]</scope>
    <source>
        <tissue evidence="1">Leaf</tissue>
    </source>
</reference>
<evidence type="ECO:0000313" key="1">
    <source>
        <dbReference type="EMBL" id="KAL1225094.1"/>
    </source>
</evidence>
<dbReference type="Pfam" id="PF02567">
    <property type="entry name" value="PhzC-PhzF"/>
    <property type="match status" value="1"/>
</dbReference>
<accession>A0ABD1C6N2</accession>
<dbReference type="EMBL" id="JBANAX010000040">
    <property type="protein sequence ID" value="KAL1225094.1"/>
    <property type="molecule type" value="Genomic_DNA"/>
</dbReference>
<dbReference type="AlphaFoldDB" id="A0ABD1C6N2"/>
<name>A0ABD1C6N2_CARAN</name>
<proteinExistence type="predicted"/>